<evidence type="ECO:0000313" key="1">
    <source>
        <dbReference type="EMBL" id="KAH0566590.1"/>
    </source>
</evidence>
<gene>
    <name evidence="1" type="ORF">KQX54_002014</name>
</gene>
<protein>
    <submittedName>
        <fullName evidence="1">Uncharacterized protein</fullName>
    </submittedName>
</protein>
<organism evidence="1 2">
    <name type="scientific">Cotesia glomerata</name>
    <name type="common">Lepidopteran parasitic wasp</name>
    <name type="synonym">Apanteles glomeratus</name>
    <dbReference type="NCBI Taxonomy" id="32391"/>
    <lineage>
        <taxon>Eukaryota</taxon>
        <taxon>Metazoa</taxon>
        <taxon>Ecdysozoa</taxon>
        <taxon>Arthropoda</taxon>
        <taxon>Hexapoda</taxon>
        <taxon>Insecta</taxon>
        <taxon>Pterygota</taxon>
        <taxon>Neoptera</taxon>
        <taxon>Endopterygota</taxon>
        <taxon>Hymenoptera</taxon>
        <taxon>Apocrita</taxon>
        <taxon>Ichneumonoidea</taxon>
        <taxon>Braconidae</taxon>
        <taxon>Microgastrinae</taxon>
        <taxon>Cotesia</taxon>
    </lineage>
</organism>
<evidence type="ECO:0000313" key="2">
    <source>
        <dbReference type="Proteomes" id="UP000826195"/>
    </source>
</evidence>
<dbReference type="AlphaFoldDB" id="A0AAV7J1S0"/>
<sequence length="226" mass="26774">MAVERMHVYNLTSTEYRVYSTGNIDPGVLLGPLPHILPATSIQLHHHPHQQPKQAGAVDSLSPSATRTKASFFASSKRDRVMNQRQHQRIIHLCSVYFLFEFFILEHTRGSFVFLAIGNDTTILLVRSFEYWLNKERKIRDRTVYRRHERSPRESLIWDEGFETERIYNFEGNEQNIKNKQRGFFCMYPLRIRMCYCSYSLYLLLPRVIFSSVQCRAEKEMLLIYI</sequence>
<proteinExistence type="predicted"/>
<reference evidence="1 2" key="1">
    <citation type="journal article" date="2021" name="J. Hered.">
        <title>A chromosome-level genome assembly of the parasitoid wasp, Cotesia glomerata (Hymenoptera: Braconidae).</title>
        <authorList>
            <person name="Pinto B.J."/>
            <person name="Weis J.J."/>
            <person name="Gamble T."/>
            <person name="Ode P.J."/>
            <person name="Paul R."/>
            <person name="Zaspel J.M."/>
        </authorList>
    </citation>
    <scope>NUCLEOTIDE SEQUENCE [LARGE SCALE GENOMIC DNA]</scope>
    <source>
        <strain evidence="1">CgM1</strain>
    </source>
</reference>
<accession>A0AAV7J1S0</accession>
<keyword evidence="2" id="KW-1185">Reference proteome</keyword>
<comment type="caution">
    <text evidence="1">The sequence shown here is derived from an EMBL/GenBank/DDBJ whole genome shotgun (WGS) entry which is preliminary data.</text>
</comment>
<dbReference type="EMBL" id="JAHXZJ010000001">
    <property type="protein sequence ID" value="KAH0566590.1"/>
    <property type="molecule type" value="Genomic_DNA"/>
</dbReference>
<name>A0AAV7J1S0_COTGL</name>
<dbReference type="Proteomes" id="UP000826195">
    <property type="component" value="Unassembled WGS sequence"/>
</dbReference>